<dbReference type="InterPro" id="IPR011051">
    <property type="entry name" value="RmlC_Cupin_sf"/>
</dbReference>
<dbReference type="PROSITE" id="PS01124">
    <property type="entry name" value="HTH_ARAC_FAMILY_2"/>
    <property type="match status" value="1"/>
</dbReference>
<comment type="caution">
    <text evidence="6">The sequence shown here is derived from an EMBL/GenBank/DDBJ whole genome shotgun (WGS) entry which is preliminary data.</text>
</comment>
<dbReference type="EMBL" id="VSSQ01009598">
    <property type="protein sequence ID" value="MPM42094.1"/>
    <property type="molecule type" value="Genomic_DNA"/>
</dbReference>
<evidence type="ECO:0000256" key="1">
    <source>
        <dbReference type="ARBA" id="ARBA00023015"/>
    </source>
</evidence>
<dbReference type="InterPro" id="IPR003313">
    <property type="entry name" value="AraC-bd"/>
</dbReference>
<dbReference type="SUPFAM" id="SSF51182">
    <property type="entry name" value="RmlC-like cupins"/>
    <property type="match status" value="1"/>
</dbReference>
<gene>
    <name evidence="6" type="primary">rhaS_62</name>
    <name evidence="6" type="ORF">SDC9_88756</name>
</gene>
<organism evidence="6">
    <name type="scientific">bioreactor metagenome</name>
    <dbReference type="NCBI Taxonomy" id="1076179"/>
    <lineage>
        <taxon>unclassified sequences</taxon>
        <taxon>metagenomes</taxon>
        <taxon>ecological metagenomes</taxon>
    </lineage>
</organism>
<evidence type="ECO:0000256" key="4">
    <source>
        <dbReference type="SAM" id="MobiDB-lite"/>
    </source>
</evidence>
<dbReference type="InterPro" id="IPR018062">
    <property type="entry name" value="HTH_AraC-typ_CS"/>
</dbReference>
<keyword evidence="1" id="KW-0805">Transcription regulation</keyword>
<dbReference type="SUPFAM" id="SSF46689">
    <property type="entry name" value="Homeodomain-like"/>
    <property type="match status" value="2"/>
</dbReference>
<evidence type="ECO:0000313" key="6">
    <source>
        <dbReference type="EMBL" id="MPM42094.1"/>
    </source>
</evidence>
<dbReference type="InterPro" id="IPR050204">
    <property type="entry name" value="AraC_XylS_family_regulators"/>
</dbReference>
<dbReference type="Gene3D" id="1.10.10.60">
    <property type="entry name" value="Homeodomain-like"/>
    <property type="match status" value="1"/>
</dbReference>
<dbReference type="Pfam" id="PF12833">
    <property type="entry name" value="HTH_18"/>
    <property type="match status" value="1"/>
</dbReference>
<evidence type="ECO:0000259" key="5">
    <source>
        <dbReference type="PROSITE" id="PS01124"/>
    </source>
</evidence>
<dbReference type="InterPro" id="IPR009057">
    <property type="entry name" value="Homeodomain-like_sf"/>
</dbReference>
<protein>
    <submittedName>
        <fullName evidence="6">HTH-type transcriptional activator RhaS</fullName>
    </submittedName>
</protein>
<evidence type="ECO:0000256" key="3">
    <source>
        <dbReference type="ARBA" id="ARBA00023163"/>
    </source>
</evidence>
<reference evidence="6" key="1">
    <citation type="submission" date="2019-08" db="EMBL/GenBank/DDBJ databases">
        <authorList>
            <person name="Kucharzyk K."/>
            <person name="Murdoch R.W."/>
            <person name="Higgins S."/>
            <person name="Loffler F."/>
        </authorList>
    </citation>
    <scope>NUCLEOTIDE SEQUENCE</scope>
</reference>
<dbReference type="GO" id="GO:0003700">
    <property type="term" value="F:DNA-binding transcription factor activity"/>
    <property type="evidence" value="ECO:0007669"/>
    <property type="project" value="InterPro"/>
</dbReference>
<accession>A0A644ZWZ0</accession>
<dbReference type="InterPro" id="IPR018060">
    <property type="entry name" value="HTH_AraC"/>
</dbReference>
<sequence>MKEEFALLPPTAQGGFFFFEITAAWLVEADRTYDVHRHNTGRELILIHTEAGQGELRLADGRRITLAAGDFFAVSGAELHRYRTTAAPWRFSWWAGHPYGAIPFELCRPYRAEFPDGPAKAAAVLPGLRAPDARRRRLAMAEFQELLWHWIPESGGEDSRIAAALEYMHYHLDAPCRVEALARSCGLSVRHFRRCFEAETGKSPKQYGDELKLQTALGLLRNRDRTLKEIAAALGYSSSFHLSNAIRKRFGAAPKTLRRQPEGGPDGTSRSAT</sequence>
<evidence type="ECO:0000256" key="2">
    <source>
        <dbReference type="ARBA" id="ARBA00023125"/>
    </source>
</evidence>
<name>A0A644ZWZ0_9ZZZZ</name>
<dbReference type="AlphaFoldDB" id="A0A644ZWZ0"/>
<dbReference type="Gene3D" id="2.60.120.10">
    <property type="entry name" value="Jelly Rolls"/>
    <property type="match status" value="1"/>
</dbReference>
<dbReference type="Pfam" id="PF02311">
    <property type="entry name" value="AraC_binding"/>
    <property type="match status" value="1"/>
</dbReference>
<dbReference type="InterPro" id="IPR014710">
    <property type="entry name" value="RmlC-like_jellyroll"/>
</dbReference>
<proteinExistence type="predicted"/>
<feature type="region of interest" description="Disordered" evidence="4">
    <location>
        <begin position="251"/>
        <end position="273"/>
    </location>
</feature>
<dbReference type="PANTHER" id="PTHR46796">
    <property type="entry name" value="HTH-TYPE TRANSCRIPTIONAL ACTIVATOR RHAS-RELATED"/>
    <property type="match status" value="1"/>
</dbReference>
<keyword evidence="2" id="KW-0238">DNA-binding</keyword>
<dbReference type="GO" id="GO:0043565">
    <property type="term" value="F:sequence-specific DNA binding"/>
    <property type="evidence" value="ECO:0007669"/>
    <property type="project" value="InterPro"/>
</dbReference>
<dbReference type="PROSITE" id="PS00041">
    <property type="entry name" value="HTH_ARAC_FAMILY_1"/>
    <property type="match status" value="1"/>
</dbReference>
<feature type="domain" description="HTH araC/xylS-type" evidence="5">
    <location>
        <begin position="162"/>
        <end position="260"/>
    </location>
</feature>
<keyword evidence="3" id="KW-0804">Transcription</keyword>
<dbReference type="SMART" id="SM00342">
    <property type="entry name" value="HTH_ARAC"/>
    <property type="match status" value="1"/>
</dbReference>
<dbReference type="CDD" id="cd02208">
    <property type="entry name" value="cupin_RmlC-like"/>
    <property type="match status" value="1"/>
</dbReference>
<dbReference type="PANTHER" id="PTHR46796:SF7">
    <property type="entry name" value="ARAC FAMILY TRANSCRIPTIONAL REGULATOR"/>
    <property type="match status" value="1"/>
</dbReference>